<gene>
    <name evidence="1" type="ORF">SAMN02745704_00533</name>
</gene>
<organism evidence="1 2">
    <name type="scientific">Paucidesulfovibrio gracilis DSM 16080</name>
    <dbReference type="NCBI Taxonomy" id="1121449"/>
    <lineage>
        <taxon>Bacteria</taxon>
        <taxon>Pseudomonadati</taxon>
        <taxon>Thermodesulfobacteriota</taxon>
        <taxon>Desulfovibrionia</taxon>
        <taxon>Desulfovibrionales</taxon>
        <taxon>Desulfovibrionaceae</taxon>
        <taxon>Paucidesulfovibrio</taxon>
    </lineage>
</organism>
<dbReference type="EMBL" id="FUYC01000002">
    <property type="protein sequence ID" value="SKA73806.1"/>
    <property type="molecule type" value="Genomic_DNA"/>
</dbReference>
<sequence>MHPLMEQSKNLNLPTLFPVYAIERQTRNDKFLCPVYDSISTYLRERVQRLRCFLDLNRDPAHHIRVLSFDIFQLCL</sequence>
<protein>
    <submittedName>
        <fullName evidence="1">Uncharacterized protein</fullName>
    </submittedName>
</protein>
<dbReference type="AlphaFoldDB" id="A0A1T4W959"/>
<accession>A0A1T4W959</accession>
<proteinExistence type="predicted"/>
<evidence type="ECO:0000313" key="1">
    <source>
        <dbReference type="EMBL" id="SKA73806.1"/>
    </source>
</evidence>
<reference evidence="1 2" key="1">
    <citation type="submission" date="2017-02" db="EMBL/GenBank/DDBJ databases">
        <authorList>
            <person name="Peterson S.W."/>
        </authorList>
    </citation>
    <scope>NUCLEOTIDE SEQUENCE [LARGE SCALE GENOMIC DNA]</scope>
    <source>
        <strain evidence="1 2">DSM 16080</strain>
    </source>
</reference>
<name>A0A1T4W959_9BACT</name>
<keyword evidence="2" id="KW-1185">Reference proteome</keyword>
<dbReference type="Proteomes" id="UP000190027">
    <property type="component" value="Unassembled WGS sequence"/>
</dbReference>
<evidence type="ECO:0000313" key="2">
    <source>
        <dbReference type="Proteomes" id="UP000190027"/>
    </source>
</evidence>